<reference evidence="2 3" key="1">
    <citation type="journal article" date="2012" name="J. Bacteriol.">
        <title>De Novo Genome Project of Cupriavidus basilensis OR16.</title>
        <authorList>
            <person name="Cserhati M."/>
            <person name="Kriszt B."/>
            <person name="Szoboszlay S."/>
            <person name="Toth A."/>
            <person name="Szabo I."/>
            <person name="Tancsics A."/>
            <person name="Nagy I."/>
            <person name="Horvath B."/>
            <person name="Nagy I."/>
            <person name="Kukolya J."/>
        </authorList>
    </citation>
    <scope>NUCLEOTIDE SEQUENCE [LARGE SCALE GENOMIC DNA]</scope>
    <source>
        <strain evidence="2 3">OR16</strain>
    </source>
</reference>
<comment type="caution">
    <text evidence="2">The sequence shown here is derived from an EMBL/GenBank/DDBJ whole genome shotgun (WGS) entry which is preliminary data.</text>
</comment>
<evidence type="ECO:0000313" key="2">
    <source>
        <dbReference type="EMBL" id="EHP37581.1"/>
    </source>
</evidence>
<dbReference type="EMBL" id="AHJE01000246">
    <property type="protein sequence ID" value="EHP37581.1"/>
    <property type="molecule type" value="Genomic_DNA"/>
</dbReference>
<dbReference type="Proteomes" id="UP000005808">
    <property type="component" value="Unassembled WGS sequence"/>
</dbReference>
<sequence>MEQRKFWSSVMCSCGVACGLLVFPLASQGQAPGSAAQEWLRQQERERVLREQQESTPDVRVPMPAMPAPDLLPKDE</sequence>
<proteinExistence type="predicted"/>
<accession>H1SIS2</accession>
<evidence type="ECO:0000256" key="1">
    <source>
        <dbReference type="SAM" id="MobiDB-lite"/>
    </source>
</evidence>
<evidence type="ECO:0000313" key="3">
    <source>
        <dbReference type="Proteomes" id="UP000005808"/>
    </source>
</evidence>
<protein>
    <submittedName>
        <fullName evidence="2">Hemolysin activation/secretion protein</fullName>
    </submittedName>
</protein>
<name>H1SIS2_9BURK</name>
<feature type="region of interest" description="Disordered" evidence="1">
    <location>
        <begin position="47"/>
        <end position="76"/>
    </location>
</feature>
<organism evidence="2 3">
    <name type="scientific">Cupriavidus basilensis OR16</name>
    <dbReference type="NCBI Taxonomy" id="1127483"/>
    <lineage>
        <taxon>Bacteria</taxon>
        <taxon>Pseudomonadati</taxon>
        <taxon>Pseudomonadota</taxon>
        <taxon>Betaproteobacteria</taxon>
        <taxon>Burkholderiales</taxon>
        <taxon>Burkholderiaceae</taxon>
        <taxon>Cupriavidus</taxon>
    </lineage>
</organism>
<feature type="non-terminal residue" evidence="2">
    <location>
        <position position="76"/>
    </location>
</feature>
<gene>
    <name evidence="2" type="ORF">OR16_42019</name>
</gene>
<dbReference type="AlphaFoldDB" id="H1SIS2"/>